<feature type="transmembrane region" description="Helical" evidence="8">
    <location>
        <begin position="384"/>
        <end position="410"/>
    </location>
</feature>
<dbReference type="Proteomes" id="UP001589692">
    <property type="component" value="Unassembled WGS sequence"/>
</dbReference>
<dbReference type="CDD" id="cd06261">
    <property type="entry name" value="TM_PBP2"/>
    <property type="match status" value="2"/>
</dbReference>
<keyword evidence="4" id="KW-0997">Cell inner membrane</keyword>
<gene>
    <name evidence="10" type="ORF">ACFFP0_16725</name>
</gene>
<evidence type="ECO:0000256" key="1">
    <source>
        <dbReference type="ARBA" id="ARBA00004429"/>
    </source>
</evidence>
<comment type="subcellular location">
    <subcellularLocation>
        <location evidence="1">Cell inner membrane</location>
        <topology evidence="1">Multi-pass membrane protein</topology>
    </subcellularLocation>
    <subcellularLocation>
        <location evidence="8">Cell membrane</location>
        <topology evidence="8">Multi-pass membrane protein</topology>
    </subcellularLocation>
</comment>
<evidence type="ECO:0000256" key="2">
    <source>
        <dbReference type="ARBA" id="ARBA00022448"/>
    </source>
</evidence>
<keyword evidence="6 8" id="KW-1133">Transmembrane helix</keyword>
<feature type="transmembrane region" description="Helical" evidence="8">
    <location>
        <begin position="430"/>
        <end position="450"/>
    </location>
</feature>
<keyword evidence="2 8" id="KW-0813">Transport</keyword>
<feature type="transmembrane region" description="Helical" evidence="8">
    <location>
        <begin position="327"/>
        <end position="350"/>
    </location>
</feature>
<evidence type="ECO:0000313" key="10">
    <source>
        <dbReference type="EMBL" id="MFB9950501.1"/>
    </source>
</evidence>
<keyword evidence="11" id="KW-1185">Reference proteome</keyword>
<evidence type="ECO:0000256" key="7">
    <source>
        <dbReference type="ARBA" id="ARBA00023136"/>
    </source>
</evidence>
<dbReference type="InterPro" id="IPR035906">
    <property type="entry name" value="MetI-like_sf"/>
</dbReference>
<feature type="transmembrane region" description="Helical" evidence="8">
    <location>
        <begin position="498"/>
        <end position="522"/>
    </location>
</feature>
<dbReference type="PANTHER" id="PTHR43357:SF4">
    <property type="entry name" value="INNER MEMBRANE ABC TRANSPORTER PERMEASE PROTEIN YDCV"/>
    <property type="match status" value="1"/>
</dbReference>
<feature type="domain" description="ABC transmembrane type-1" evidence="9">
    <location>
        <begin position="385"/>
        <end position="577"/>
    </location>
</feature>
<dbReference type="EMBL" id="JBHMAA010000018">
    <property type="protein sequence ID" value="MFB9950501.1"/>
    <property type="molecule type" value="Genomic_DNA"/>
</dbReference>
<feature type="transmembrane region" description="Helical" evidence="8">
    <location>
        <begin position="129"/>
        <end position="148"/>
    </location>
</feature>
<feature type="domain" description="ABC transmembrane type-1" evidence="9">
    <location>
        <begin position="90"/>
        <end position="297"/>
    </location>
</feature>
<evidence type="ECO:0000259" key="9">
    <source>
        <dbReference type="PROSITE" id="PS50928"/>
    </source>
</evidence>
<dbReference type="PROSITE" id="PS50928">
    <property type="entry name" value="ABC_TM1"/>
    <property type="match status" value="2"/>
</dbReference>
<protein>
    <submittedName>
        <fullName evidence="10">ABC transporter permease</fullName>
    </submittedName>
</protein>
<evidence type="ECO:0000256" key="8">
    <source>
        <dbReference type="RuleBase" id="RU363032"/>
    </source>
</evidence>
<feature type="transmembrane region" description="Helical" evidence="8">
    <location>
        <begin position="217"/>
        <end position="235"/>
    </location>
</feature>
<feature type="transmembrane region" description="Helical" evidence="8">
    <location>
        <begin position="94"/>
        <end position="117"/>
    </location>
</feature>
<dbReference type="PANTHER" id="PTHR43357">
    <property type="entry name" value="INNER MEMBRANE ABC TRANSPORTER PERMEASE PROTEIN YDCV"/>
    <property type="match status" value="1"/>
</dbReference>
<keyword evidence="7 8" id="KW-0472">Membrane</keyword>
<evidence type="ECO:0000256" key="3">
    <source>
        <dbReference type="ARBA" id="ARBA00022475"/>
    </source>
</evidence>
<comment type="similarity">
    <text evidence="8">Belongs to the binding-protein-dependent transport system permease family.</text>
</comment>
<evidence type="ECO:0000256" key="4">
    <source>
        <dbReference type="ARBA" id="ARBA00022519"/>
    </source>
</evidence>
<organism evidence="10 11">
    <name type="scientific">Rhizobium puerariae</name>
    <dbReference type="NCBI Taxonomy" id="1585791"/>
    <lineage>
        <taxon>Bacteria</taxon>
        <taxon>Pseudomonadati</taxon>
        <taxon>Pseudomonadota</taxon>
        <taxon>Alphaproteobacteria</taxon>
        <taxon>Hyphomicrobiales</taxon>
        <taxon>Rhizobiaceae</taxon>
        <taxon>Rhizobium/Agrobacterium group</taxon>
        <taxon>Rhizobium</taxon>
    </lineage>
</organism>
<dbReference type="Pfam" id="PF00528">
    <property type="entry name" value="BPD_transp_1"/>
    <property type="match status" value="2"/>
</dbReference>
<feature type="transmembrane region" description="Helical" evidence="8">
    <location>
        <begin position="33"/>
        <end position="56"/>
    </location>
</feature>
<feature type="transmembrane region" description="Helical" evidence="8">
    <location>
        <begin position="168"/>
        <end position="196"/>
    </location>
</feature>
<sequence length="587" mass="64743">MVSLPSASQTFSRAQAPRQDLARTGLRHPARSVFLQYGIAVLTLVLVAGPILPLIYQSVLDRPLYEGANAKLTLENYTDLFTAGPFKTVIVNTFIFAFLSTVISQFIGVLCAVLVGRTNVPGRRLFGDMLLWPLLISHLILSFGWFLIYGPAGYVTMWVQSIIGFQPWNLYTLWGMSLVAGISQAPLAALYCLGSITLSDPSLEDAARTCGAKPARTLWSITLPLLTPAILYGSVLNFTSSLEMLSIPLIFGEPGGISLFTTFLYSQGVSSPRPNYGLVATAAVLLLIIVALLVFLQGRLLRNTRKYVTVGGKASRKRLFDLGNLRWVAFAFLFCYTFFFIVLPLGILVLRAFTRFLTPLMPIWPLFTLDNFRGVLASEANMRAIANTVMIAVVGGAIATVFIAAVTLIIHRSEFRYRRPLEYIALFPRAIPGLIAGIGFFYMMVFIPPVGWLRNSVWILILAYTMRYIPTAFASLSPTLMQIGPDLDRSARVMGADWLTAVSAVILKLMRPALFSCFAILFIHFLKEYSIAIFLIAPGSEVIGTTLLQYWVLGDMGPLSALATIQIILTILFIAIAKKVLKVNIYD</sequence>
<comment type="caution">
    <text evidence="10">The sequence shown here is derived from an EMBL/GenBank/DDBJ whole genome shotgun (WGS) entry which is preliminary data.</text>
</comment>
<evidence type="ECO:0000256" key="6">
    <source>
        <dbReference type="ARBA" id="ARBA00022989"/>
    </source>
</evidence>
<reference evidence="10 11" key="1">
    <citation type="submission" date="2024-09" db="EMBL/GenBank/DDBJ databases">
        <authorList>
            <person name="Sun Q."/>
            <person name="Mori K."/>
        </authorList>
    </citation>
    <scope>NUCLEOTIDE SEQUENCE [LARGE SCALE GENOMIC DNA]</scope>
    <source>
        <strain evidence="10 11">TBRC 4938</strain>
    </source>
</reference>
<dbReference type="InterPro" id="IPR000515">
    <property type="entry name" value="MetI-like"/>
</dbReference>
<accession>A0ABV6AIR0</accession>
<dbReference type="RefSeq" id="WP_377262989.1">
    <property type="nucleotide sequence ID" value="NZ_JBHMAA010000018.1"/>
</dbReference>
<name>A0ABV6AIR0_9HYPH</name>
<evidence type="ECO:0000313" key="11">
    <source>
        <dbReference type="Proteomes" id="UP001589692"/>
    </source>
</evidence>
<keyword evidence="5 8" id="KW-0812">Transmembrane</keyword>
<proteinExistence type="inferred from homology"/>
<feature type="transmembrane region" description="Helical" evidence="8">
    <location>
        <begin position="276"/>
        <end position="296"/>
    </location>
</feature>
<feature type="transmembrane region" description="Helical" evidence="8">
    <location>
        <begin position="457"/>
        <end position="478"/>
    </location>
</feature>
<dbReference type="Gene3D" id="1.10.3720.10">
    <property type="entry name" value="MetI-like"/>
    <property type="match status" value="2"/>
</dbReference>
<keyword evidence="3" id="KW-1003">Cell membrane</keyword>
<feature type="transmembrane region" description="Helical" evidence="8">
    <location>
        <begin position="529"/>
        <end position="553"/>
    </location>
</feature>
<evidence type="ECO:0000256" key="5">
    <source>
        <dbReference type="ARBA" id="ARBA00022692"/>
    </source>
</evidence>
<feature type="transmembrane region" description="Helical" evidence="8">
    <location>
        <begin position="559"/>
        <end position="577"/>
    </location>
</feature>
<dbReference type="SUPFAM" id="SSF161098">
    <property type="entry name" value="MetI-like"/>
    <property type="match status" value="2"/>
</dbReference>